<proteinExistence type="inferred from homology"/>
<dbReference type="InterPro" id="IPR042185">
    <property type="entry name" value="Serpin_sf_2"/>
</dbReference>
<name>A0A8T2JFW0_9PIPI</name>
<evidence type="ECO:0000259" key="3">
    <source>
        <dbReference type="SMART" id="SM00093"/>
    </source>
</evidence>
<dbReference type="InterPro" id="IPR023795">
    <property type="entry name" value="Serpin_CS"/>
</dbReference>
<dbReference type="Pfam" id="PF00079">
    <property type="entry name" value="Serpin"/>
    <property type="match status" value="2"/>
</dbReference>
<evidence type="ECO:0000256" key="1">
    <source>
        <dbReference type="ARBA" id="ARBA00009500"/>
    </source>
</evidence>
<evidence type="ECO:0000313" key="5">
    <source>
        <dbReference type="Proteomes" id="UP000812440"/>
    </source>
</evidence>
<comment type="caution">
    <text evidence="4">The sequence shown here is derived from an EMBL/GenBank/DDBJ whole genome shotgun (WGS) entry which is preliminary data.</text>
</comment>
<dbReference type="SUPFAM" id="SSF56574">
    <property type="entry name" value="Serpins"/>
    <property type="match status" value="1"/>
</dbReference>
<organism evidence="4 5">
    <name type="scientific">Hymenochirus boettgeri</name>
    <name type="common">Congo dwarf clawed frog</name>
    <dbReference type="NCBI Taxonomy" id="247094"/>
    <lineage>
        <taxon>Eukaryota</taxon>
        <taxon>Metazoa</taxon>
        <taxon>Chordata</taxon>
        <taxon>Craniata</taxon>
        <taxon>Vertebrata</taxon>
        <taxon>Euteleostomi</taxon>
        <taxon>Amphibia</taxon>
        <taxon>Batrachia</taxon>
        <taxon>Anura</taxon>
        <taxon>Pipoidea</taxon>
        <taxon>Pipidae</taxon>
        <taxon>Pipinae</taxon>
        <taxon>Hymenochirus</taxon>
    </lineage>
</organism>
<dbReference type="InterPro" id="IPR042178">
    <property type="entry name" value="Serpin_sf_1"/>
</dbReference>
<protein>
    <recommendedName>
        <fullName evidence="3">Serpin domain-containing protein</fullName>
    </recommendedName>
</protein>
<comment type="similarity">
    <text evidence="1 2">Belongs to the serpin family.</text>
</comment>
<dbReference type="SMART" id="SM00093">
    <property type="entry name" value="SERPIN"/>
    <property type="match status" value="1"/>
</dbReference>
<dbReference type="EMBL" id="JAACNH010000005">
    <property type="protein sequence ID" value="KAG8442447.1"/>
    <property type="molecule type" value="Genomic_DNA"/>
</dbReference>
<dbReference type="Proteomes" id="UP000812440">
    <property type="component" value="Chromosome 6"/>
</dbReference>
<reference evidence="4" key="1">
    <citation type="thesis" date="2020" institute="ProQuest LLC" country="789 East Eisenhower Parkway, Ann Arbor, MI, USA">
        <title>Comparative Genomics and Chromosome Evolution.</title>
        <authorList>
            <person name="Mudd A.B."/>
        </authorList>
    </citation>
    <scope>NUCLEOTIDE SEQUENCE</scope>
    <source>
        <strain evidence="4">Female2</strain>
        <tissue evidence="4">Blood</tissue>
    </source>
</reference>
<dbReference type="GO" id="GO:0004867">
    <property type="term" value="F:serine-type endopeptidase inhibitor activity"/>
    <property type="evidence" value="ECO:0007669"/>
    <property type="project" value="InterPro"/>
</dbReference>
<dbReference type="Gene3D" id="3.30.497.10">
    <property type="entry name" value="Antithrombin, subunit I, domain 2"/>
    <property type="match status" value="2"/>
</dbReference>
<dbReference type="InterPro" id="IPR023796">
    <property type="entry name" value="Serpin_dom"/>
</dbReference>
<sequence length="295" mass="32969">MSSLSQSISGFSLELFKTLEKDAKTSNVSYSPFSITTALSMVLLGARGETAAQMEKTSQDEAIHQAFKELLSTLNKPNQAYELSVANRLYGDKNFTFSKDYILGTEKFYNATLESVDFKHNAEAARVKINLWVESQTKEEGTWMKKFNKDNTKDAPFFLNKLETKMTSEKFAKLLNSENMQITEVLLHVPQFKLEQTYNLEDVLASMGITKLFKNADLSGMAKGADLQVSKVIHKCFIEVNEEGTVAAAATGITVVTTSLPLNPPEEFKVDHPFLFFIKHDATNSLLFFGKVISP</sequence>
<dbReference type="PANTHER" id="PTHR11461:SF211">
    <property type="entry name" value="GH10112P-RELATED"/>
    <property type="match status" value="1"/>
</dbReference>
<evidence type="ECO:0000256" key="2">
    <source>
        <dbReference type="RuleBase" id="RU000411"/>
    </source>
</evidence>
<dbReference type="OrthoDB" id="671595at2759"/>
<dbReference type="InterPro" id="IPR000215">
    <property type="entry name" value="Serpin_fam"/>
</dbReference>
<dbReference type="GO" id="GO:0005615">
    <property type="term" value="C:extracellular space"/>
    <property type="evidence" value="ECO:0007669"/>
    <property type="project" value="InterPro"/>
</dbReference>
<gene>
    <name evidence="4" type="ORF">GDO86_011291</name>
</gene>
<dbReference type="PROSITE" id="PS00284">
    <property type="entry name" value="SERPIN"/>
    <property type="match status" value="1"/>
</dbReference>
<dbReference type="PANTHER" id="PTHR11461">
    <property type="entry name" value="SERINE PROTEASE INHIBITOR, SERPIN"/>
    <property type="match status" value="1"/>
</dbReference>
<dbReference type="Gene3D" id="2.30.39.10">
    <property type="entry name" value="Alpha-1-antitrypsin, domain 1"/>
    <property type="match status" value="1"/>
</dbReference>
<keyword evidence="5" id="KW-1185">Reference proteome</keyword>
<dbReference type="InterPro" id="IPR036186">
    <property type="entry name" value="Serpin_sf"/>
</dbReference>
<evidence type="ECO:0000313" key="4">
    <source>
        <dbReference type="EMBL" id="KAG8442447.1"/>
    </source>
</evidence>
<feature type="domain" description="Serpin" evidence="3">
    <location>
        <begin position="13"/>
        <end position="295"/>
    </location>
</feature>
<dbReference type="AlphaFoldDB" id="A0A8T2JFW0"/>
<accession>A0A8T2JFW0</accession>